<protein>
    <submittedName>
        <fullName evidence="6">LysR family transcriptional regulator</fullName>
    </submittedName>
</protein>
<dbReference type="Gene3D" id="3.40.190.290">
    <property type="match status" value="1"/>
</dbReference>
<evidence type="ECO:0000256" key="3">
    <source>
        <dbReference type="ARBA" id="ARBA00023125"/>
    </source>
</evidence>
<comment type="similarity">
    <text evidence="1">Belongs to the LysR transcriptional regulatory family.</text>
</comment>
<evidence type="ECO:0000259" key="5">
    <source>
        <dbReference type="PROSITE" id="PS50931"/>
    </source>
</evidence>
<evidence type="ECO:0000256" key="4">
    <source>
        <dbReference type="ARBA" id="ARBA00023163"/>
    </source>
</evidence>
<feature type="domain" description="HTH lysR-type" evidence="5">
    <location>
        <begin position="9"/>
        <end position="47"/>
    </location>
</feature>
<dbReference type="Gene3D" id="1.10.10.10">
    <property type="entry name" value="Winged helix-like DNA-binding domain superfamily/Winged helix DNA-binding domain"/>
    <property type="match status" value="1"/>
</dbReference>
<dbReference type="Proteomes" id="UP000480570">
    <property type="component" value="Unassembled WGS sequence"/>
</dbReference>
<dbReference type="InterPro" id="IPR000847">
    <property type="entry name" value="LysR_HTH_N"/>
</dbReference>
<keyword evidence="3" id="KW-0238">DNA-binding</keyword>
<evidence type="ECO:0000256" key="2">
    <source>
        <dbReference type="ARBA" id="ARBA00023015"/>
    </source>
</evidence>
<name>A0A7C9ITJ6_9LACO</name>
<dbReference type="InterPro" id="IPR036390">
    <property type="entry name" value="WH_DNA-bd_sf"/>
</dbReference>
<dbReference type="CDD" id="cd05466">
    <property type="entry name" value="PBP2_LTTR_substrate"/>
    <property type="match status" value="1"/>
</dbReference>
<comment type="caution">
    <text evidence="6">The sequence shown here is derived from an EMBL/GenBank/DDBJ whole genome shotgun (WGS) entry which is preliminary data.</text>
</comment>
<proteinExistence type="inferred from homology"/>
<dbReference type="PANTHER" id="PTHR30126:SF100">
    <property type="entry name" value="LYSR-FAMILY TRANSCRIPTIONAL REGULATOR"/>
    <property type="match status" value="1"/>
</dbReference>
<dbReference type="PANTHER" id="PTHR30126">
    <property type="entry name" value="HTH-TYPE TRANSCRIPTIONAL REGULATOR"/>
    <property type="match status" value="1"/>
</dbReference>
<keyword evidence="2" id="KW-0805">Transcription regulation</keyword>
<keyword evidence="4" id="KW-0804">Transcription</keyword>
<dbReference type="EMBL" id="WEZT01000013">
    <property type="protein sequence ID" value="MYV05641.1"/>
    <property type="molecule type" value="Genomic_DNA"/>
</dbReference>
<dbReference type="GO" id="GO:0000976">
    <property type="term" value="F:transcription cis-regulatory region binding"/>
    <property type="evidence" value="ECO:0007669"/>
    <property type="project" value="TreeGrafter"/>
</dbReference>
<dbReference type="PROSITE" id="PS50931">
    <property type="entry name" value="HTH_LYSR"/>
    <property type="match status" value="1"/>
</dbReference>
<dbReference type="SUPFAM" id="SSF53850">
    <property type="entry name" value="Periplasmic binding protein-like II"/>
    <property type="match status" value="1"/>
</dbReference>
<accession>A0A7C9ITJ6</accession>
<organism evidence="6 7">
    <name type="scientific">Furfurilactobacillus rossiae</name>
    <dbReference type="NCBI Taxonomy" id="231049"/>
    <lineage>
        <taxon>Bacteria</taxon>
        <taxon>Bacillati</taxon>
        <taxon>Bacillota</taxon>
        <taxon>Bacilli</taxon>
        <taxon>Lactobacillales</taxon>
        <taxon>Lactobacillaceae</taxon>
        <taxon>Furfurilactobacillus</taxon>
    </lineage>
</organism>
<reference evidence="6 7" key="1">
    <citation type="journal article" date="2019" name="Appl. Environ. Microbiol.">
        <title>Genetic determinants of hydroxycinnamic acid metabolism in heterofermentative lactobacilli.</title>
        <authorList>
            <person name="Gaur G."/>
            <person name="Oh J.H."/>
            <person name="Filannino P."/>
            <person name="Gobbetti M."/>
            <person name="van Pijkeren J.P."/>
            <person name="Ganzle M.G."/>
        </authorList>
    </citation>
    <scope>NUCLEOTIDE SEQUENCE [LARGE SCALE GENOMIC DNA]</scope>
    <source>
        <strain evidence="6 7">FUA3583</strain>
    </source>
</reference>
<gene>
    <name evidence="6" type="ORF">GB992_07260</name>
</gene>
<dbReference type="InterPro" id="IPR005119">
    <property type="entry name" value="LysR_subst-bd"/>
</dbReference>
<dbReference type="InterPro" id="IPR036388">
    <property type="entry name" value="WH-like_DNA-bd_sf"/>
</dbReference>
<dbReference type="Pfam" id="PF03466">
    <property type="entry name" value="LysR_substrate"/>
    <property type="match status" value="1"/>
</dbReference>
<evidence type="ECO:0000256" key="1">
    <source>
        <dbReference type="ARBA" id="ARBA00009437"/>
    </source>
</evidence>
<dbReference type="SUPFAM" id="SSF46785">
    <property type="entry name" value="Winged helix' DNA-binding domain"/>
    <property type="match status" value="1"/>
</dbReference>
<sequence length="307" mass="34145">MSPLEAKLMDIQYFRTFKIILATGSYSAAATELNYTQSTITAQMKRLASVICEPPFLFRGKTLRLSPTGKRLVPLADAILANYQQVTDLATPHQLSGSLRLSVPESLMMYGLNPVLQGFAARNPLVNLTINNATCVQNRKLLLSDQADVALMLWPLFKPDPQLSVIDLGAQCCSLVAARNAPTTLKAILAQPQAHFVINEKQCGYRQAFEQYRHQQYPETHMQTMEVWSLAAIKQTVSAGLGFSFLPDFVIQDELANGLLKRLTPNIPTKLHIQLLFRKNWHPAAVEQMVQTIKSQLPTAIPATDID</sequence>
<evidence type="ECO:0000313" key="6">
    <source>
        <dbReference type="EMBL" id="MYV05641.1"/>
    </source>
</evidence>
<dbReference type="GO" id="GO:0003700">
    <property type="term" value="F:DNA-binding transcription factor activity"/>
    <property type="evidence" value="ECO:0007669"/>
    <property type="project" value="InterPro"/>
</dbReference>
<dbReference type="AlphaFoldDB" id="A0A7C9ITJ6"/>
<evidence type="ECO:0000313" key="7">
    <source>
        <dbReference type="Proteomes" id="UP000480570"/>
    </source>
</evidence>
<dbReference type="Pfam" id="PF00126">
    <property type="entry name" value="HTH_1"/>
    <property type="match status" value="1"/>
</dbReference>